<sequence length="176" mass="20082">MPDFILRLTIKRTARHKLFSMLHTDDWSAHVTSSLTLQQGRDVSFSLSAGHEQRNHLDVIRTSPSPLPWHQQHHEALAVALQRQCDPRMGGHEGREPSCVGRNLGRGGIWLRSRGSERPTFGSAPLRHMKGHEGVRIRVEFPKFSLIEYHLEVPNSPRVSPGSRKLNSSKYIFIRK</sequence>
<organism evidence="1 2">
    <name type="scientific">Portunus trituberculatus</name>
    <name type="common">Swimming crab</name>
    <name type="synonym">Neptunus trituberculatus</name>
    <dbReference type="NCBI Taxonomy" id="210409"/>
    <lineage>
        <taxon>Eukaryota</taxon>
        <taxon>Metazoa</taxon>
        <taxon>Ecdysozoa</taxon>
        <taxon>Arthropoda</taxon>
        <taxon>Crustacea</taxon>
        <taxon>Multicrustacea</taxon>
        <taxon>Malacostraca</taxon>
        <taxon>Eumalacostraca</taxon>
        <taxon>Eucarida</taxon>
        <taxon>Decapoda</taxon>
        <taxon>Pleocyemata</taxon>
        <taxon>Brachyura</taxon>
        <taxon>Eubrachyura</taxon>
        <taxon>Portunoidea</taxon>
        <taxon>Portunidae</taxon>
        <taxon>Portuninae</taxon>
        <taxon>Portunus</taxon>
    </lineage>
</organism>
<keyword evidence="2" id="KW-1185">Reference proteome</keyword>
<dbReference type="Proteomes" id="UP000324222">
    <property type="component" value="Unassembled WGS sequence"/>
</dbReference>
<evidence type="ECO:0000313" key="2">
    <source>
        <dbReference type="Proteomes" id="UP000324222"/>
    </source>
</evidence>
<dbReference type="EMBL" id="VSRR010000082">
    <property type="protein sequence ID" value="MPC09721.1"/>
    <property type="molecule type" value="Genomic_DNA"/>
</dbReference>
<protein>
    <submittedName>
        <fullName evidence="1">Uncharacterized protein</fullName>
    </submittedName>
</protein>
<evidence type="ECO:0000313" key="1">
    <source>
        <dbReference type="EMBL" id="MPC09721.1"/>
    </source>
</evidence>
<gene>
    <name evidence="1" type="ORF">E2C01_002341</name>
</gene>
<comment type="caution">
    <text evidence="1">The sequence shown here is derived from an EMBL/GenBank/DDBJ whole genome shotgun (WGS) entry which is preliminary data.</text>
</comment>
<accession>A0A5B7CLP6</accession>
<proteinExistence type="predicted"/>
<name>A0A5B7CLP6_PORTR</name>
<dbReference type="AlphaFoldDB" id="A0A5B7CLP6"/>
<reference evidence="1 2" key="1">
    <citation type="submission" date="2019-05" db="EMBL/GenBank/DDBJ databases">
        <title>Another draft genome of Portunus trituberculatus and its Hox gene families provides insights of decapod evolution.</title>
        <authorList>
            <person name="Jeong J.-H."/>
            <person name="Song I."/>
            <person name="Kim S."/>
            <person name="Choi T."/>
            <person name="Kim D."/>
            <person name="Ryu S."/>
            <person name="Kim W."/>
        </authorList>
    </citation>
    <scope>NUCLEOTIDE SEQUENCE [LARGE SCALE GENOMIC DNA]</scope>
    <source>
        <tissue evidence="1">Muscle</tissue>
    </source>
</reference>